<evidence type="ECO:0000256" key="2">
    <source>
        <dbReference type="SAM" id="MobiDB-lite"/>
    </source>
</evidence>
<dbReference type="PANTHER" id="PTHR10963:SF55">
    <property type="entry name" value="GLYCOSIDE HYDROLASE FAMILY 16 PROTEIN"/>
    <property type="match status" value="1"/>
</dbReference>
<evidence type="ECO:0000313" key="7">
    <source>
        <dbReference type="Proteomes" id="UP000280825"/>
    </source>
</evidence>
<dbReference type="GO" id="GO:0005975">
    <property type="term" value="P:carbohydrate metabolic process"/>
    <property type="evidence" value="ECO:0007669"/>
    <property type="project" value="InterPro"/>
</dbReference>
<dbReference type="Gene3D" id="2.60.40.10">
    <property type="entry name" value="Immunoglobulins"/>
    <property type="match status" value="1"/>
</dbReference>
<comment type="caution">
    <text evidence="6">The sequence shown here is derived from an EMBL/GenBank/DDBJ whole genome shotgun (WGS) entry which is preliminary data.</text>
</comment>
<dbReference type="InterPro" id="IPR035986">
    <property type="entry name" value="PKD_dom_sf"/>
</dbReference>
<accession>A0A3S0NWT9</accession>
<dbReference type="PANTHER" id="PTHR10963">
    <property type="entry name" value="GLYCOSYL HYDROLASE-RELATED"/>
    <property type="match status" value="1"/>
</dbReference>
<evidence type="ECO:0000259" key="5">
    <source>
        <dbReference type="PROSITE" id="PS51762"/>
    </source>
</evidence>
<feature type="region of interest" description="Disordered" evidence="2">
    <location>
        <begin position="254"/>
        <end position="278"/>
    </location>
</feature>
<keyword evidence="6" id="KW-0378">Hydrolase</keyword>
<gene>
    <name evidence="6" type="ORF">EKL98_15185</name>
</gene>
<dbReference type="InterPro" id="IPR000601">
    <property type="entry name" value="PKD_dom"/>
</dbReference>
<dbReference type="PROSITE" id="PS51762">
    <property type="entry name" value="GH16_2"/>
    <property type="match status" value="1"/>
</dbReference>
<dbReference type="SMART" id="SM00089">
    <property type="entry name" value="PKD"/>
    <property type="match status" value="1"/>
</dbReference>
<feature type="signal peptide" evidence="3">
    <location>
        <begin position="1"/>
        <end position="30"/>
    </location>
</feature>
<keyword evidence="7" id="KW-1185">Reference proteome</keyword>
<dbReference type="InterPro" id="IPR000757">
    <property type="entry name" value="Beta-glucanase-like"/>
</dbReference>
<dbReference type="InterPro" id="IPR022409">
    <property type="entry name" value="PKD/Chitinase_dom"/>
</dbReference>
<dbReference type="PROSITE" id="PS50093">
    <property type="entry name" value="PKD"/>
    <property type="match status" value="1"/>
</dbReference>
<dbReference type="SUPFAM" id="SSF49299">
    <property type="entry name" value="PKD domain"/>
    <property type="match status" value="1"/>
</dbReference>
<dbReference type="InterPro" id="IPR050546">
    <property type="entry name" value="Glycosyl_Hydrlase_16"/>
</dbReference>
<dbReference type="CDD" id="cd08023">
    <property type="entry name" value="GH16_laminarinase_like"/>
    <property type="match status" value="1"/>
</dbReference>
<protein>
    <submittedName>
        <fullName evidence="6">Glycoside hydrolase family 16 protein</fullName>
    </submittedName>
</protein>
<dbReference type="InterPro" id="IPR013320">
    <property type="entry name" value="ConA-like_dom_sf"/>
</dbReference>
<sequence>MQIIKMFKKILVFPTLLLCVLISCSSGDSGGGKTPDNPKINVAINTEIVGTTVQMLNGDGNGLVKFNITPSSGVSYKIVFGDGEIAETTTGTITHTYKSSGTKTYTIDVTVFNGLKYFTATKSIVVFVATIQVWGDEFNIDGAPDSNKWALQLWDPGRVNNELQSYTNRPENVIIEGGVLKIKAIREKYGKGDFTSARLESNGKFDFTYGKIVIRAKVPTGVGTWPAVWMLGSNIGSVGWPAWGERDILDSVGKNPNQNHSSLHSPGRSGNTPDTSTIKVPNDNTEFHIYTADWRADYIKFSVDDVVYYTFVNSDKFPFNKNFYLIVNLAMGGVWGGPVDPNFTSSTLQVDYIRVYN</sequence>
<name>A0A3S0NWT9_9FLAO</name>
<dbReference type="AlphaFoldDB" id="A0A3S0NWT9"/>
<organism evidence="6 7">
    <name type="scientific">Flavobacterium bomense</name>
    <dbReference type="NCBI Taxonomy" id="2497483"/>
    <lineage>
        <taxon>Bacteria</taxon>
        <taxon>Pseudomonadati</taxon>
        <taxon>Bacteroidota</taxon>
        <taxon>Flavobacteriia</taxon>
        <taxon>Flavobacteriales</taxon>
        <taxon>Flavobacteriaceae</taxon>
        <taxon>Flavobacterium</taxon>
    </lineage>
</organism>
<dbReference type="GO" id="GO:0004553">
    <property type="term" value="F:hydrolase activity, hydrolyzing O-glycosyl compounds"/>
    <property type="evidence" value="ECO:0007669"/>
    <property type="project" value="InterPro"/>
</dbReference>
<evidence type="ECO:0000256" key="3">
    <source>
        <dbReference type="SAM" id="SignalP"/>
    </source>
</evidence>
<dbReference type="Gene3D" id="2.60.120.200">
    <property type="match status" value="1"/>
</dbReference>
<feature type="domain" description="GH16" evidence="5">
    <location>
        <begin position="110"/>
        <end position="357"/>
    </location>
</feature>
<keyword evidence="3" id="KW-0732">Signal</keyword>
<proteinExistence type="inferred from homology"/>
<dbReference type="Proteomes" id="UP000280825">
    <property type="component" value="Unassembled WGS sequence"/>
</dbReference>
<feature type="domain" description="PKD" evidence="4">
    <location>
        <begin position="69"/>
        <end position="110"/>
    </location>
</feature>
<evidence type="ECO:0000256" key="1">
    <source>
        <dbReference type="ARBA" id="ARBA00006865"/>
    </source>
</evidence>
<dbReference type="EMBL" id="RYDJ01000032">
    <property type="protein sequence ID" value="RTZ01306.1"/>
    <property type="molecule type" value="Genomic_DNA"/>
</dbReference>
<dbReference type="Pfam" id="PF00801">
    <property type="entry name" value="PKD"/>
    <property type="match status" value="1"/>
</dbReference>
<dbReference type="InterPro" id="IPR013783">
    <property type="entry name" value="Ig-like_fold"/>
</dbReference>
<dbReference type="PROSITE" id="PS51257">
    <property type="entry name" value="PROKAR_LIPOPROTEIN"/>
    <property type="match status" value="1"/>
</dbReference>
<reference evidence="6 7" key="1">
    <citation type="submission" date="2018-12" db="EMBL/GenBank/DDBJ databases">
        <title>Flavobacterium sp. nov., isolated from glacier ice.</title>
        <authorList>
            <person name="Liu Q."/>
            <person name="Xin Y.-H."/>
        </authorList>
    </citation>
    <scope>NUCLEOTIDE SEQUENCE [LARGE SCALE GENOMIC DNA]</scope>
    <source>
        <strain evidence="6 7">RB1N8</strain>
    </source>
</reference>
<feature type="chain" id="PRO_5018558443" evidence="3">
    <location>
        <begin position="31"/>
        <end position="357"/>
    </location>
</feature>
<dbReference type="SUPFAM" id="SSF49899">
    <property type="entry name" value="Concanavalin A-like lectins/glucanases"/>
    <property type="match status" value="1"/>
</dbReference>
<evidence type="ECO:0000259" key="4">
    <source>
        <dbReference type="PROSITE" id="PS50093"/>
    </source>
</evidence>
<evidence type="ECO:0000313" key="6">
    <source>
        <dbReference type="EMBL" id="RTZ01306.1"/>
    </source>
</evidence>
<comment type="similarity">
    <text evidence="1">Belongs to the glycosyl hydrolase 16 family.</text>
</comment>
<dbReference type="Pfam" id="PF00722">
    <property type="entry name" value="Glyco_hydro_16"/>
    <property type="match status" value="1"/>
</dbReference>